<dbReference type="PANTHER" id="PTHR47618">
    <property type="entry name" value="BIFUNCTIONAL OLIGORIBONUCLEASE AND PAP PHOSPHATASE NRNA"/>
    <property type="match status" value="1"/>
</dbReference>
<evidence type="ECO:0000256" key="1">
    <source>
        <dbReference type="SAM" id="Phobius"/>
    </source>
</evidence>
<dbReference type="KEGG" id="mpho:DA803_01975"/>
<dbReference type="InterPro" id="IPR038763">
    <property type="entry name" value="DHH_sf"/>
</dbReference>
<dbReference type="PROSITE" id="PS50887">
    <property type="entry name" value="GGDEF"/>
    <property type="match status" value="1"/>
</dbReference>
<keyword evidence="1" id="KW-1133">Transmembrane helix</keyword>
<dbReference type="Pfam" id="PF24898">
    <property type="entry name" value="GGDEF_GdpP"/>
    <property type="match status" value="1"/>
</dbReference>
<dbReference type="PIRSF" id="PIRSF026583">
    <property type="entry name" value="YybT"/>
    <property type="match status" value="1"/>
</dbReference>
<dbReference type="InterPro" id="IPR014528">
    <property type="entry name" value="GdpP/PdeA"/>
</dbReference>
<feature type="transmembrane region" description="Helical" evidence="1">
    <location>
        <begin position="12"/>
        <end position="30"/>
    </location>
</feature>
<name>A0A2Z5IR36_9BACT</name>
<dbReference type="AlphaFoldDB" id="A0A2Z5IR36"/>
<dbReference type="SUPFAM" id="SSF64182">
    <property type="entry name" value="DHH phosphoesterases"/>
    <property type="match status" value="1"/>
</dbReference>
<evidence type="ECO:0000259" key="2">
    <source>
        <dbReference type="PROSITE" id="PS50887"/>
    </source>
</evidence>
<evidence type="ECO:0000313" key="4">
    <source>
        <dbReference type="Proteomes" id="UP000252477"/>
    </source>
</evidence>
<feature type="domain" description="GGDEF" evidence="2">
    <location>
        <begin position="172"/>
        <end position="301"/>
    </location>
</feature>
<dbReference type="Pfam" id="PF01368">
    <property type="entry name" value="DHH"/>
    <property type="match status" value="1"/>
</dbReference>
<reference evidence="3 4" key="1">
    <citation type="submission" date="2018-05" db="EMBL/GenBank/DDBJ databases">
        <title>Annotation of the Mycoplasma phocidae genome.</title>
        <authorList>
            <person name="Brown D.R."/>
            <person name="Kutish G.F."/>
            <person name="Frasca S.Jr."/>
        </authorList>
    </citation>
    <scope>NUCLEOTIDE SEQUENCE [LARGE SCALE GENOMIC DNA]</scope>
    <source>
        <strain evidence="3 4">105</strain>
    </source>
</reference>
<dbReference type="Gene3D" id="3.90.1640.10">
    <property type="entry name" value="inorganic pyrophosphatase (n-terminal core)"/>
    <property type="match status" value="1"/>
</dbReference>
<dbReference type="GO" id="GO:0003676">
    <property type="term" value="F:nucleic acid binding"/>
    <property type="evidence" value="ECO:0007669"/>
    <property type="project" value="InterPro"/>
</dbReference>
<sequence length="655" mass="74759">MNDKNRKKIHLILQIIFLFLIPSVLFYVVIFKLSGLGQIISAILYTIYIIAIGSYLAISMTRYLKNIAVSQSSLNYYIQREISQYGVGTIVFMNSGKIIWISDMVKNNFGKKIISKNIKEIFKVDEWRVDNLDFNFSFNDIEYEVHVSLEHNIVILKDITMQTNLLNDYRLQRIVFGELNIDNINLYQNSLPQEQLFKLYSSVVNLLDELAKKYNLIYRQYENGRFFIITNQETLEKFEQLNFEFFNDLKQKENLKDDITVTVSAGFSYGIYKYDLLDQMAKEALLQSQTRGGDQVTILTKDEKPRHYGSSSEIDVNLSRTNVKFMAKNLLLKLKSKQIQKVIIYGHKNADLDAFGSCYAIYTLAKSFNKKAYIQNQTFDDTTTRIYEKLDKDVQNDFISPKDATFLNDDKTLVILCDTSDETRIENINAFSGVKRENILVIDHHRIGKNQNFAIHENFYVDSSASSASEIVTEIIAISNNHDKINSKVAQHLLDGIYLDTNTFQKQTTAKTFIAASLLQEWGAKIIHSVNTLKMNEKMFNVVQELLENLQEVKSGYYLAYKNIEASTDMISIATDEILRVNGRKAAFVVAKLPGVKKYKMSARGNGINVQLIAELVGGGGHFGTAAAESSESIDLFIDNIKQAIVSVKDESDIN</sequence>
<keyword evidence="1" id="KW-0472">Membrane</keyword>
<dbReference type="OrthoDB" id="9759476at2"/>
<dbReference type="Gene3D" id="3.30.450.20">
    <property type="entry name" value="PAS domain"/>
    <property type="match status" value="1"/>
</dbReference>
<dbReference type="RefSeq" id="WP_114190955.1">
    <property type="nucleotide sequence ID" value="NZ_CP029295.1"/>
</dbReference>
<organism evidence="3 4">
    <name type="scientific">[Mycoplasma] phocae</name>
    <dbReference type="NCBI Taxonomy" id="142651"/>
    <lineage>
        <taxon>Bacteria</taxon>
        <taxon>Bacillati</taxon>
        <taxon>Mycoplasmatota</taxon>
        <taxon>Mycoplasmoidales</taxon>
        <taxon>Metamycoplasmataceae</taxon>
        <taxon>Metamycoplasma</taxon>
    </lineage>
</organism>
<keyword evidence="4" id="KW-1185">Reference proteome</keyword>
<keyword evidence="1" id="KW-0812">Transmembrane</keyword>
<dbReference type="Proteomes" id="UP000252477">
    <property type="component" value="Chromosome"/>
</dbReference>
<accession>A0A2Z5IR36</accession>
<proteinExistence type="predicted"/>
<dbReference type="InterPro" id="IPR051319">
    <property type="entry name" value="Oligoribo/pAp-PDE_c-di-AMP_PDE"/>
</dbReference>
<dbReference type="Pfam" id="PF02272">
    <property type="entry name" value="DHHA1"/>
    <property type="match status" value="1"/>
</dbReference>
<dbReference type="EMBL" id="CP029295">
    <property type="protein sequence ID" value="AXE60851.1"/>
    <property type="molecule type" value="Genomic_DNA"/>
</dbReference>
<protein>
    <recommendedName>
        <fullName evidence="2">GGDEF domain-containing protein</fullName>
    </recommendedName>
</protein>
<feature type="transmembrane region" description="Helical" evidence="1">
    <location>
        <begin position="36"/>
        <end position="58"/>
    </location>
</feature>
<dbReference type="InterPro" id="IPR001667">
    <property type="entry name" value="DDH_dom"/>
</dbReference>
<dbReference type="PANTHER" id="PTHR47618:SF2">
    <property type="entry name" value="CYCLIC-DI-AMP PHOSPHODIESTERASE GDPP"/>
    <property type="match status" value="1"/>
</dbReference>
<dbReference type="InterPro" id="IPR003156">
    <property type="entry name" value="DHHA1_dom"/>
</dbReference>
<gene>
    <name evidence="3" type="ORF">DA803_01975</name>
</gene>
<dbReference type="InterPro" id="IPR000160">
    <property type="entry name" value="GGDEF_dom"/>
</dbReference>
<dbReference type="Gene3D" id="3.10.310.30">
    <property type="match status" value="1"/>
</dbReference>
<evidence type="ECO:0000313" key="3">
    <source>
        <dbReference type="EMBL" id="AXE60851.1"/>
    </source>
</evidence>